<dbReference type="GO" id="GO:0016787">
    <property type="term" value="F:hydrolase activity"/>
    <property type="evidence" value="ECO:0007669"/>
    <property type="project" value="UniProtKB-KW"/>
</dbReference>
<evidence type="ECO:0000256" key="1">
    <source>
        <dbReference type="ARBA" id="ARBA00022741"/>
    </source>
</evidence>
<feature type="region of interest" description="Disordered" evidence="10">
    <location>
        <begin position="1"/>
        <end position="24"/>
    </location>
</feature>
<dbReference type="GO" id="GO:0006281">
    <property type="term" value="P:DNA repair"/>
    <property type="evidence" value="ECO:0007669"/>
    <property type="project" value="UniProtKB-KW"/>
</dbReference>
<dbReference type="OrthoDB" id="432234at2759"/>
<keyword evidence="6" id="KW-0238">DNA-binding</keyword>
<evidence type="ECO:0000256" key="3">
    <source>
        <dbReference type="ARBA" id="ARBA00022801"/>
    </source>
</evidence>
<evidence type="ECO:0000259" key="11">
    <source>
        <dbReference type="SMART" id="SM00382"/>
    </source>
</evidence>
<keyword evidence="5 9" id="KW-0067">ATP-binding</keyword>
<keyword evidence="1 9" id="KW-0547">Nucleotide-binding</keyword>
<dbReference type="CDD" id="cd18809">
    <property type="entry name" value="SF1_C_RecD"/>
    <property type="match status" value="1"/>
</dbReference>
<dbReference type="Proteomes" id="UP000503462">
    <property type="component" value="Chromosome 5"/>
</dbReference>
<proteinExistence type="inferred from homology"/>
<feature type="region of interest" description="Disordered" evidence="10">
    <location>
        <begin position="38"/>
        <end position="63"/>
    </location>
</feature>
<evidence type="ECO:0000313" key="13">
    <source>
        <dbReference type="Proteomes" id="UP000503462"/>
    </source>
</evidence>
<dbReference type="SMART" id="SM00382">
    <property type="entry name" value="AAA"/>
    <property type="match status" value="1"/>
</dbReference>
<organism evidence="12 13">
    <name type="scientific">Peltaster fructicola</name>
    <dbReference type="NCBI Taxonomy" id="286661"/>
    <lineage>
        <taxon>Eukaryota</taxon>
        <taxon>Fungi</taxon>
        <taxon>Dikarya</taxon>
        <taxon>Ascomycota</taxon>
        <taxon>Pezizomycotina</taxon>
        <taxon>Dothideomycetes</taxon>
        <taxon>Dothideomycetes incertae sedis</taxon>
        <taxon>Peltaster</taxon>
    </lineage>
</organism>
<evidence type="ECO:0000256" key="8">
    <source>
        <dbReference type="ARBA" id="ARBA00023235"/>
    </source>
</evidence>
<keyword evidence="2 9" id="KW-0227">DNA damage</keyword>
<evidence type="ECO:0000256" key="10">
    <source>
        <dbReference type="SAM" id="MobiDB-lite"/>
    </source>
</evidence>
<feature type="domain" description="AAA+ ATPase" evidence="11">
    <location>
        <begin position="89"/>
        <end position="238"/>
    </location>
</feature>
<dbReference type="EMBL" id="CP051143">
    <property type="protein sequence ID" value="QIX01667.1"/>
    <property type="molecule type" value="Genomic_DNA"/>
</dbReference>
<keyword evidence="7 9" id="KW-0234">DNA repair</keyword>
<keyword evidence="13" id="KW-1185">Reference proteome</keyword>
<dbReference type="GO" id="GO:0005524">
    <property type="term" value="F:ATP binding"/>
    <property type="evidence" value="ECO:0007669"/>
    <property type="project" value="UniProtKB-KW"/>
</dbReference>
<keyword evidence="3 9" id="KW-0378">Hydrolase</keyword>
<name>A0A6H0Y3S2_9PEZI</name>
<dbReference type="InterPro" id="IPR049163">
    <property type="entry name" value="Pif1-like_2B_dom"/>
</dbReference>
<dbReference type="PANTHER" id="PTHR47642">
    <property type="entry name" value="ATP-DEPENDENT DNA HELICASE"/>
    <property type="match status" value="1"/>
</dbReference>
<evidence type="ECO:0000313" key="12">
    <source>
        <dbReference type="EMBL" id="QIX01667.1"/>
    </source>
</evidence>
<keyword evidence="8" id="KW-0413">Isomerase</keyword>
<reference evidence="12 13" key="1">
    <citation type="journal article" date="2016" name="Sci. Rep.">
        <title>Peltaster fructicola genome reveals evolution from an invasive phytopathogen to an ectophytic parasite.</title>
        <authorList>
            <person name="Xu C."/>
            <person name="Chen H."/>
            <person name="Gleason M.L."/>
            <person name="Xu J.R."/>
            <person name="Liu H."/>
            <person name="Zhang R."/>
            <person name="Sun G."/>
        </authorList>
    </citation>
    <scope>NUCLEOTIDE SEQUENCE [LARGE SCALE GENOMIC DNA]</scope>
    <source>
        <strain evidence="12 13">LNHT1506</strain>
    </source>
</reference>
<dbReference type="AlphaFoldDB" id="A0A6H0Y3S2"/>
<comment type="cofactor">
    <cofactor evidence="9">
        <name>Mg(2+)</name>
        <dbReference type="ChEBI" id="CHEBI:18420"/>
    </cofactor>
</comment>
<evidence type="ECO:0000256" key="6">
    <source>
        <dbReference type="ARBA" id="ARBA00023125"/>
    </source>
</evidence>
<sequence length="612" mass="68220">MKRRQEANDDSVRKRAKQIYDQRQRAVNAARDAAAVSGAYATPPSSNSNALLGNGDNSSNNGTPFMPDMYMVSKLEECVVILTREERDQKKNLCIVGPAGTGKSWLVRNLSKALESLSKIVAVLAATGTAAINVDGQTCDAFFGLSPDMRKLALRDLVTKVDEHGIRAKLQSLHVLIIDEISMVSHEFMMQMDAVMKEGRNSTEPFGGVRVVVVGDFAQLPPVKPQQFCHVHGLERYSNGKRRGLLCCRGCEIEAERAGISYDGAPSKDMWAFKAPVWTQLRFEPILLTKLLRQTCPKLKEIVVSMFMGKELTTGQIDLLRSRTNASTTSIRLYCLRCSADEYNKQRKQEMTEPDVTFTALDNYSGHPTHAYLAHRRLDYIDPGTSYLTMLRDHKLCEKLTFCKGMPVVLLSNINPTLGLVNGLQGTIVDWQYINAEDLPRISDGMLTSGYEYSSIGRSQSAYLPSIMNAHYTRRQNRVRAFMHDERNNGKPWPVVHFANGVERVIIPDCVSEDWTYDDDVSTFSRTQLPLLPAWALTIHRAQGMTLVDYVADLSGAFCAGLEYVALSRGPSLERMEVLGLKGKLKHGMDPTVAKFMKDTFPDLEAQMAQGG</sequence>
<dbReference type="InterPro" id="IPR010285">
    <property type="entry name" value="DNA_helicase_pif1-like_DEAD"/>
</dbReference>
<dbReference type="GO" id="GO:0000723">
    <property type="term" value="P:telomere maintenance"/>
    <property type="evidence" value="ECO:0007669"/>
    <property type="project" value="InterPro"/>
</dbReference>
<dbReference type="InterPro" id="IPR051055">
    <property type="entry name" value="PIF1_helicase"/>
</dbReference>
<dbReference type="InterPro" id="IPR003593">
    <property type="entry name" value="AAA+_ATPase"/>
</dbReference>
<evidence type="ECO:0000256" key="2">
    <source>
        <dbReference type="ARBA" id="ARBA00022763"/>
    </source>
</evidence>
<dbReference type="GO" id="GO:0043139">
    <property type="term" value="F:5'-3' DNA helicase activity"/>
    <property type="evidence" value="ECO:0007669"/>
    <property type="project" value="UniProtKB-EC"/>
</dbReference>
<comment type="similarity">
    <text evidence="9">Belongs to the helicase family.</text>
</comment>
<dbReference type="InterPro" id="IPR027417">
    <property type="entry name" value="P-loop_NTPase"/>
</dbReference>
<protein>
    <recommendedName>
        <fullName evidence="9">ATP-dependent DNA helicase</fullName>
        <ecNumber evidence="9">5.6.2.3</ecNumber>
    </recommendedName>
</protein>
<dbReference type="PANTHER" id="PTHR47642:SF5">
    <property type="entry name" value="ATP-DEPENDENT DNA HELICASE"/>
    <property type="match status" value="1"/>
</dbReference>
<dbReference type="EC" id="5.6.2.3" evidence="9"/>
<keyword evidence="9" id="KW-0233">DNA recombination</keyword>
<gene>
    <name evidence="12" type="ORF">AMS68_007184</name>
</gene>
<evidence type="ECO:0000256" key="9">
    <source>
        <dbReference type="RuleBase" id="RU363044"/>
    </source>
</evidence>
<dbReference type="Pfam" id="PF05970">
    <property type="entry name" value="PIF1"/>
    <property type="match status" value="1"/>
</dbReference>
<accession>A0A6H0Y3S2</accession>
<dbReference type="GO" id="GO:0006310">
    <property type="term" value="P:DNA recombination"/>
    <property type="evidence" value="ECO:0007669"/>
    <property type="project" value="UniProtKB-KW"/>
</dbReference>
<dbReference type="Pfam" id="PF21530">
    <property type="entry name" value="Pif1_2B_dom"/>
    <property type="match status" value="1"/>
</dbReference>
<comment type="catalytic activity">
    <reaction evidence="9">
        <text>ATP + H2O = ADP + phosphate + H(+)</text>
        <dbReference type="Rhea" id="RHEA:13065"/>
        <dbReference type="ChEBI" id="CHEBI:15377"/>
        <dbReference type="ChEBI" id="CHEBI:15378"/>
        <dbReference type="ChEBI" id="CHEBI:30616"/>
        <dbReference type="ChEBI" id="CHEBI:43474"/>
        <dbReference type="ChEBI" id="CHEBI:456216"/>
        <dbReference type="EC" id="5.6.2.3"/>
    </reaction>
</comment>
<dbReference type="Gene3D" id="3.40.50.300">
    <property type="entry name" value="P-loop containing nucleotide triphosphate hydrolases"/>
    <property type="match status" value="1"/>
</dbReference>
<dbReference type="SUPFAM" id="SSF52540">
    <property type="entry name" value="P-loop containing nucleoside triphosphate hydrolases"/>
    <property type="match status" value="2"/>
</dbReference>
<feature type="compositionally biased region" description="Low complexity" evidence="10">
    <location>
        <begin position="38"/>
        <end position="62"/>
    </location>
</feature>
<evidence type="ECO:0000256" key="4">
    <source>
        <dbReference type="ARBA" id="ARBA00022806"/>
    </source>
</evidence>
<keyword evidence="4 9" id="KW-0347">Helicase</keyword>
<evidence type="ECO:0000256" key="7">
    <source>
        <dbReference type="ARBA" id="ARBA00023204"/>
    </source>
</evidence>
<evidence type="ECO:0000256" key="5">
    <source>
        <dbReference type="ARBA" id="ARBA00022840"/>
    </source>
</evidence>